<reference evidence="14" key="1">
    <citation type="submission" date="2021-05" db="EMBL/GenBank/DDBJ databases">
        <title>A free-living protist that lacks canonical eukaryotic 1 DNA replication and segregation systems.</title>
        <authorList>
            <person name="Salas-Leiva D.E."/>
            <person name="Tromer E.C."/>
            <person name="Curtis B.A."/>
            <person name="Jerlstrom-Hultqvist J."/>
            <person name="Kolisko M."/>
            <person name="Yi Z."/>
            <person name="Salas-Leiva J.S."/>
            <person name="Gallot-Lavallee L."/>
            <person name="Kops G.J.P.L."/>
            <person name="Archibald J.M."/>
            <person name="Simpson A.G.B."/>
            <person name="Roger A.J."/>
        </authorList>
    </citation>
    <scope>NUCLEOTIDE SEQUENCE</scope>
    <source>
        <strain evidence="14">BICM</strain>
    </source>
</reference>
<gene>
    <name evidence="14" type="ORF">J8273_2082</name>
</gene>
<dbReference type="PIRSF" id="PIRSF005719">
    <property type="entry name" value="SMC"/>
    <property type="match status" value="1"/>
</dbReference>
<dbReference type="GO" id="GO:0005694">
    <property type="term" value="C:chromosome"/>
    <property type="evidence" value="ECO:0007669"/>
    <property type="project" value="InterPro"/>
</dbReference>
<evidence type="ECO:0000256" key="7">
    <source>
        <dbReference type="ARBA" id="ARBA00023054"/>
    </source>
</evidence>
<keyword evidence="8" id="KW-0226">DNA condensation</keyword>
<protein>
    <submittedName>
        <fullName evidence="14">Structural Maintenance Chromosome protein 2, SMC2</fullName>
    </submittedName>
</protein>
<feature type="coiled-coil region" evidence="11">
    <location>
        <begin position="412"/>
        <end position="484"/>
    </location>
</feature>
<evidence type="ECO:0000256" key="8">
    <source>
        <dbReference type="ARBA" id="ARBA00023067"/>
    </source>
</evidence>
<keyword evidence="10" id="KW-0131">Cell cycle</keyword>
<dbReference type="GO" id="GO:0016887">
    <property type="term" value="F:ATP hydrolysis activity"/>
    <property type="evidence" value="ECO:0007669"/>
    <property type="project" value="InterPro"/>
</dbReference>
<dbReference type="GO" id="GO:0005634">
    <property type="term" value="C:nucleus"/>
    <property type="evidence" value="ECO:0007669"/>
    <property type="project" value="UniProtKB-SubCell"/>
</dbReference>
<dbReference type="Gene3D" id="3.40.50.300">
    <property type="entry name" value="P-loop containing nucleotide triphosphate hydrolases"/>
    <property type="match status" value="2"/>
</dbReference>
<evidence type="ECO:0000313" key="15">
    <source>
        <dbReference type="Proteomes" id="UP000717585"/>
    </source>
</evidence>
<keyword evidence="7 11" id="KW-0175">Coiled coil</keyword>
<evidence type="ECO:0000256" key="12">
    <source>
        <dbReference type="SAM" id="MobiDB-lite"/>
    </source>
</evidence>
<dbReference type="InterPro" id="IPR024704">
    <property type="entry name" value="SMC"/>
</dbReference>
<keyword evidence="6" id="KW-0067">ATP-binding</keyword>
<dbReference type="SUPFAM" id="SSF75553">
    <property type="entry name" value="Smc hinge domain"/>
    <property type="match status" value="1"/>
</dbReference>
<feature type="region of interest" description="Disordered" evidence="12">
    <location>
        <begin position="647"/>
        <end position="671"/>
    </location>
</feature>
<dbReference type="InterPro" id="IPR027417">
    <property type="entry name" value="P-loop_NTPase"/>
</dbReference>
<feature type="coiled-coil region" evidence="11">
    <location>
        <begin position="206"/>
        <end position="368"/>
    </location>
</feature>
<evidence type="ECO:0000256" key="5">
    <source>
        <dbReference type="ARBA" id="ARBA00022776"/>
    </source>
</evidence>
<feature type="coiled-coil region" evidence="11">
    <location>
        <begin position="681"/>
        <end position="714"/>
    </location>
</feature>
<dbReference type="SUPFAM" id="SSF52540">
    <property type="entry name" value="P-loop containing nucleoside triphosphate hydrolases"/>
    <property type="match status" value="1"/>
</dbReference>
<evidence type="ECO:0000256" key="1">
    <source>
        <dbReference type="ARBA" id="ARBA00004123"/>
    </source>
</evidence>
<keyword evidence="15" id="KW-1185">Reference proteome</keyword>
<keyword evidence="3" id="KW-0132">Cell division</keyword>
<feature type="domain" description="SMC hinge" evidence="13">
    <location>
        <begin position="512"/>
        <end position="635"/>
    </location>
</feature>
<organism evidence="14 15">
    <name type="scientific">Carpediemonas membranifera</name>
    <dbReference type="NCBI Taxonomy" id="201153"/>
    <lineage>
        <taxon>Eukaryota</taxon>
        <taxon>Metamonada</taxon>
        <taxon>Carpediemonas-like organisms</taxon>
        <taxon>Carpediemonas</taxon>
    </lineage>
</organism>
<keyword evidence="5" id="KW-0498">Mitosis</keyword>
<dbReference type="OrthoDB" id="10255539at2759"/>
<dbReference type="CDD" id="cd03273">
    <property type="entry name" value="ABC_SMC2_euk"/>
    <property type="match status" value="1"/>
</dbReference>
<sequence length="1147" mass="125390">MHLTKVILDGFKSYSERTEVKGFDPQFNAITGFNGSGKSNILDGICFVMGLTDHGRMRVTNYQELIYKSGAQHVSSASVTLVFGGDPTTFPRPYQDREELTVTRKTILSGTSKYLINGKNATQKAVHDLFQSVGLNVNQPQFLVMQGKIAQILGMKPDQIMRLIEEAAGTRMYETKKAEVQKVFFQKEKKIAEIDLLLKEDIEPRLKQLNEQHAMYERQKEAREELGGLRKQVAVQTFLHAQKSAADAEESSAQAADNEARLQEQLERLETEYAEVSEQFDELSKNSDNEAIQKAQAKLNKAKSEAAAVAGRLQGVVANAKEAQANAAENEKKLGQLKATIASTRAELEKAEADKTSADTRLEEARTALAAITAARRAASSGVIILEGGQTCTKPQRIAQLGTMEADTVQAMGAVQDEVRLLQDAVEAAQEAMNAAEASRASKQSALDAARRALTDFEAEHGNRDALSRRLADVTRDIDSARDRANSATDGDSRDTVLFSYRKPRSPSFDPTKVHGALAELVEVLDEHIAAVEASGGARLFNVVSDNYDTAETLIREKCLDRRTTFLPLDRIGAKKIDPRLSEIINEKYGTPAVDSISKSAKSAGIPEKQFRKVVGHIWGDVVICHDQHLAAELAINRHCKDVPKNAQRPRTVTTDGQLFHPGGTMTGGQRSKKKSVFQNLAAMRRQREVLTRLMDELAELEAEREQLVKLIDTHAGLRRSVEDLTQDDFDSTTAELTRARSTLARREGEASVLEGRLQSIQDELRALQATGDDAESGELVSQREQALSVASKAQKKAERLFMGLTSELAAAEDELASLAASVADTDKQIEITASEVADLMATKTRLDIDVSKAQEETAALLDEAASRDQEVDSLGKTQRRLGKQVGQVKAQLTNAAESAKTAASNASITAKAMRQAEAALSKTRTKVPEDAEVMPDFAALQKHLGSLEETLGTEIDRSVITRSKTAQVEFDELKKRRETVLADKDKIEAVIVDLDGKKRVALEQTLTQVSEEFGVMLGIMLPGAGGRLDVVDNRDLSQGAEIRVSLGGAWKESLGELSGGQRSLCALALILSLLKIRPAPLYILDEIDAALDLNNTQNIGKLIKSRFGQAQFIVVSLKEAMFDNANVLFRVNFADGTSKVTRQSTV</sequence>
<dbReference type="GO" id="GO:0030261">
    <property type="term" value="P:chromosome condensation"/>
    <property type="evidence" value="ECO:0007669"/>
    <property type="project" value="UniProtKB-KW"/>
</dbReference>
<keyword evidence="4" id="KW-0547">Nucleotide-binding</keyword>
<dbReference type="Proteomes" id="UP000717585">
    <property type="component" value="Unassembled WGS sequence"/>
</dbReference>
<evidence type="ECO:0000256" key="3">
    <source>
        <dbReference type="ARBA" id="ARBA00022618"/>
    </source>
</evidence>
<dbReference type="InterPro" id="IPR003395">
    <property type="entry name" value="RecF/RecN/SMC_N"/>
</dbReference>
<evidence type="ECO:0000256" key="10">
    <source>
        <dbReference type="ARBA" id="ARBA00023306"/>
    </source>
</evidence>
<dbReference type="EMBL" id="JAHDYR010000006">
    <property type="protein sequence ID" value="KAG9396351.1"/>
    <property type="molecule type" value="Genomic_DNA"/>
</dbReference>
<dbReference type="Pfam" id="PF02463">
    <property type="entry name" value="SMC_N"/>
    <property type="match status" value="1"/>
</dbReference>
<keyword evidence="9" id="KW-0539">Nucleus</keyword>
<dbReference type="GO" id="GO:0005524">
    <property type="term" value="F:ATP binding"/>
    <property type="evidence" value="ECO:0007669"/>
    <property type="project" value="UniProtKB-KW"/>
</dbReference>
<dbReference type="Gene3D" id="3.30.70.1620">
    <property type="match status" value="1"/>
</dbReference>
<dbReference type="InterPro" id="IPR010935">
    <property type="entry name" value="SMC_hinge"/>
</dbReference>
<comment type="subcellular location">
    <subcellularLocation>
        <location evidence="1">Nucleus</location>
    </subcellularLocation>
</comment>
<evidence type="ECO:0000256" key="11">
    <source>
        <dbReference type="SAM" id="Coils"/>
    </source>
</evidence>
<dbReference type="Pfam" id="PF06470">
    <property type="entry name" value="SMC_hinge"/>
    <property type="match status" value="1"/>
</dbReference>
<dbReference type="InterPro" id="IPR027120">
    <property type="entry name" value="Smc2_ABC"/>
</dbReference>
<evidence type="ECO:0000256" key="9">
    <source>
        <dbReference type="ARBA" id="ARBA00023242"/>
    </source>
</evidence>
<accession>A0A8J6C097</accession>
<comment type="caution">
    <text evidence="14">The sequence shown here is derived from an EMBL/GenBank/DDBJ whole genome shotgun (WGS) entry which is preliminary data.</text>
</comment>
<evidence type="ECO:0000256" key="4">
    <source>
        <dbReference type="ARBA" id="ARBA00022741"/>
    </source>
</evidence>
<evidence type="ECO:0000259" key="13">
    <source>
        <dbReference type="SMART" id="SM00968"/>
    </source>
</evidence>
<dbReference type="InterPro" id="IPR036277">
    <property type="entry name" value="SMC_hinge_sf"/>
</dbReference>
<evidence type="ECO:0000256" key="6">
    <source>
        <dbReference type="ARBA" id="ARBA00022840"/>
    </source>
</evidence>
<dbReference type="GO" id="GO:0051301">
    <property type="term" value="P:cell division"/>
    <property type="evidence" value="ECO:0007669"/>
    <property type="project" value="UniProtKB-KW"/>
</dbReference>
<dbReference type="AlphaFoldDB" id="A0A8J6C097"/>
<evidence type="ECO:0000313" key="14">
    <source>
        <dbReference type="EMBL" id="KAG9396351.1"/>
    </source>
</evidence>
<proteinExistence type="inferred from homology"/>
<dbReference type="SMART" id="SM00968">
    <property type="entry name" value="SMC_hinge"/>
    <property type="match status" value="1"/>
</dbReference>
<dbReference type="Gene3D" id="1.20.1060.20">
    <property type="match status" value="1"/>
</dbReference>
<name>A0A8J6C097_9EUKA</name>
<dbReference type="PANTHER" id="PTHR43977">
    <property type="entry name" value="STRUCTURAL MAINTENANCE OF CHROMOSOMES PROTEIN 3"/>
    <property type="match status" value="1"/>
</dbReference>
<evidence type="ECO:0000256" key="2">
    <source>
        <dbReference type="ARBA" id="ARBA00005231"/>
    </source>
</evidence>
<feature type="coiled-coil region" evidence="11">
    <location>
        <begin position="795"/>
        <end position="829"/>
    </location>
</feature>
<comment type="similarity">
    <text evidence="2">Belongs to the SMC family. SMC2 subfamily.</text>
</comment>